<evidence type="ECO:0000256" key="3">
    <source>
        <dbReference type="ARBA" id="ARBA00022692"/>
    </source>
</evidence>
<keyword evidence="16" id="KW-1185">Reference proteome</keyword>
<dbReference type="FunFam" id="1.10.10.10:FF:000012">
    <property type="entry name" value="U5 small nuclear ribonucleoprotein helicase"/>
    <property type="match status" value="1"/>
</dbReference>
<protein>
    <recommendedName>
        <fullName evidence="17">Helicase C-terminal domain-containing protein</fullName>
    </recommendedName>
</protein>
<dbReference type="GO" id="GO:0003723">
    <property type="term" value="F:RNA binding"/>
    <property type="evidence" value="ECO:0007669"/>
    <property type="project" value="TreeGrafter"/>
</dbReference>
<keyword evidence="3 12" id="KW-0812">Transmembrane</keyword>
<dbReference type="SMART" id="SM00490">
    <property type="entry name" value="HELICc"/>
    <property type="match status" value="1"/>
</dbReference>
<dbReference type="GO" id="GO:0016020">
    <property type="term" value="C:membrane"/>
    <property type="evidence" value="ECO:0007669"/>
    <property type="project" value="UniProtKB-SubCell"/>
</dbReference>
<proteinExistence type="predicted"/>
<evidence type="ECO:0000256" key="4">
    <source>
        <dbReference type="ARBA" id="ARBA00022741"/>
    </source>
</evidence>
<keyword evidence="4" id="KW-0547">Nucleotide-binding</keyword>
<keyword evidence="8" id="KW-0067">ATP-binding</keyword>
<reference evidence="15" key="1">
    <citation type="journal article" date="2023" name="IScience">
        <title>Live-bearing cockroach genome reveals convergent evolutionary mechanisms linked to viviparity in insects and beyond.</title>
        <authorList>
            <person name="Fouks B."/>
            <person name="Harrison M.C."/>
            <person name="Mikhailova A.A."/>
            <person name="Marchal E."/>
            <person name="English S."/>
            <person name="Carruthers M."/>
            <person name="Jennings E.C."/>
            <person name="Chiamaka E.L."/>
            <person name="Frigard R.A."/>
            <person name="Pippel M."/>
            <person name="Attardo G.M."/>
            <person name="Benoit J.B."/>
            <person name="Bornberg-Bauer E."/>
            <person name="Tobe S.S."/>
        </authorList>
    </citation>
    <scope>NUCLEOTIDE SEQUENCE</scope>
    <source>
        <strain evidence="15">Stay&amp;Tobe</strain>
    </source>
</reference>
<keyword evidence="7" id="KW-0256">Endoplasmic reticulum</keyword>
<dbReference type="GO" id="GO:0016787">
    <property type="term" value="F:hydrolase activity"/>
    <property type="evidence" value="ECO:0007669"/>
    <property type="project" value="UniProtKB-KW"/>
</dbReference>
<evidence type="ECO:0000313" key="15">
    <source>
        <dbReference type="EMBL" id="KAJ9592659.1"/>
    </source>
</evidence>
<keyword evidence="6" id="KW-0347">Helicase</keyword>
<dbReference type="SMART" id="SM00973">
    <property type="entry name" value="Sec63"/>
    <property type="match status" value="1"/>
</dbReference>
<dbReference type="Gene3D" id="3.40.50.300">
    <property type="entry name" value="P-loop containing nucleotide triphosphate hydrolases"/>
    <property type="match status" value="1"/>
</dbReference>
<feature type="transmembrane region" description="Helical" evidence="12">
    <location>
        <begin position="21"/>
        <end position="42"/>
    </location>
</feature>
<dbReference type="GO" id="GO:0005524">
    <property type="term" value="F:ATP binding"/>
    <property type="evidence" value="ECO:0007669"/>
    <property type="project" value="UniProtKB-KW"/>
</dbReference>
<feature type="domain" description="SEC63" evidence="14">
    <location>
        <begin position="168"/>
        <end position="515"/>
    </location>
</feature>
<gene>
    <name evidence="15" type="ORF">L9F63_015674</name>
</gene>
<dbReference type="InterPro" id="IPR057842">
    <property type="entry name" value="WH_MER3"/>
</dbReference>
<evidence type="ECO:0000256" key="8">
    <source>
        <dbReference type="ARBA" id="ARBA00022840"/>
    </source>
</evidence>
<dbReference type="GO" id="GO:0005783">
    <property type="term" value="C:endoplasmic reticulum"/>
    <property type="evidence" value="ECO:0007669"/>
    <property type="project" value="UniProtKB-SubCell"/>
</dbReference>
<dbReference type="Gene3D" id="1.10.3380.10">
    <property type="entry name" value="Sec63 N-terminal domain-like domain"/>
    <property type="match status" value="1"/>
</dbReference>
<dbReference type="InterPro" id="IPR036388">
    <property type="entry name" value="WH-like_DNA-bd_sf"/>
</dbReference>
<dbReference type="PANTHER" id="PTHR24075">
    <property type="entry name" value="SEC63 DOMAIN-CONTAINING"/>
    <property type="match status" value="1"/>
</dbReference>
<sequence>MLAYRREIARLWRSFFVNQKIQVLIATATLAWGVNFPAHLVVVKGTEYYDGKTKRYVDMPITDVLQMMGRAGRPQFDDNGVAVVLVHDVKKNFYKKFLYEPFPQEALDYLTWTYFFRRLLENPTYYELETLEQEDVNGFLSNLVQRALNTLTDAYCITHDEDGRGVRATSMGRIASFYYLSHQTMQHFQDNLGPDLSLEQLLNVLSDAYEYDQLPVRHNEDAINGELAKSCPLKVDPYTLDSPHTKTLLLLQAHFSRLHLPCTDYYTDLKSVLDQAIRILQAMIDVCAEQGWLATTLRVQQIMQMVIQARWVKESPILTLPLIEHHHMYLFMKKGLSHNLSTLPGLLHACNRKYSLLAEILRPELDEGEIERVHKVLCDMPALNVDIRVRGWWQNESSEVEKHIKRMPNSKNWVEVHADQEYTLMVRLERQHRSRDTKVHCPKFPRGKDEGWFLSLGSVESGELLALKRVPPTRTSRNCQQLTFFTPKKTGRTILTLYIMSDCYLGLDQQYDLYLDVIPVSLSSQVNTELKDLDFSSCSDDSPSKW</sequence>
<evidence type="ECO:0000259" key="13">
    <source>
        <dbReference type="SMART" id="SM00490"/>
    </source>
</evidence>
<keyword evidence="10 12" id="KW-0472">Membrane</keyword>
<evidence type="ECO:0000256" key="9">
    <source>
        <dbReference type="ARBA" id="ARBA00022989"/>
    </source>
</evidence>
<comment type="caution">
    <text evidence="15">The sequence shown here is derived from an EMBL/GenBank/DDBJ whole genome shotgun (WGS) entry which is preliminary data.</text>
</comment>
<keyword evidence="5" id="KW-0378">Hydrolase</keyword>
<evidence type="ECO:0000256" key="12">
    <source>
        <dbReference type="SAM" id="Phobius"/>
    </source>
</evidence>
<dbReference type="Pfam" id="PF02889">
    <property type="entry name" value="Sec63"/>
    <property type="match status" value="1"/>
</dbReference>
<dbReference type="InterPro" id="IPR035892">
    <property type="entry name" value="C2_domain_sf"/>
</dbReference>
<dbReference type="GO" id="GO:0043138">
    <property type="term" value="F:3'-5' DNA helicase activity"/>
    <property type="evidence" value="ECO:0007669"/>
    <property type="project" value="TreeGrafter"/>
</dbReference>
<dbReference type="SUPFAM" id="SSF52540">
    <property type="entry name" value="P-loop containing nucleoside triphosphate hydrolases"/>
    <property type="match status" value="1"/>
</dbReference>
<dbReference type="EMBL" id="JASPKZ010003818">
    <property type="protein sequence ID" value="KAJ9592659.1"/>
    <property type="molecule type" value="Genomic_DNA"/>
</dbReference>
<dbReference type="SUPFAM" id="SSF81296">
    <property type="entry name" value="E set domains"/>
    <property type="match status" value="1"/>
</dbReference>
<evidence type="ECO:0008006" key="17">
    <source>
        <dbReference type="Google" id="ProtNLM"/>
    </source>
</evidence>
<evidence type="ECO:0000256" key="1">
    <source>
        <dbReference type="ARBA" id="ARBA00004141"/>
    </source>
</evidence>
<evidence type="ECO:0000256" key="2">
    <source>
        <dbReference type="ARBA" id="ARBA00004240"/>
    </source>
</evidence>
<name>A0AAD8A558_DIPPU</name>
<evidence type="ECO:0000256" key="7">
    <source>
        <dbReference type="ARBA" id="ARBA00022824"/>
    </source>
</evidence>
<accession>A0AAD8A558</accession>
<dbReference type="Gene3D" id="2.60.40.150">
    <property type="entry name" value="C2 domain"/>
    <property type="match status" value="1"/>
</dbReference>
<evidence type="ECO:0000259" key="14">
    <source>
        <dbReference type="SMART" id="SM00973"/>
    </source>
</evidence>
<evidence type="ECO:0000256" key="10">
    <source>
        <dbReference type="ARBA" id="ARBA00023136"/>
    </source>
</evidence>
<feature type="domain" description="Helicase C-terminal" evidence="13">
    <location>
        <begin position="6"/>
        <end position="75"/>
    </location>
</feature>
<organism evidence="15 16">
    <name type="scientific">Diploptera punctata</name>
    <name type="common">Pacific beetle cockroach</name>
    <dbReference type="NCBI Taxonomy" id="6984"/>
    <lineage>
        <taxon>Eukaryota</taxon>
        <taxon>Metazoa</taxon>
        <taxon>Ecdysozoa</taxon>
        <taxon>Arthropoda</taxon>
        <taxon>Hexapoda</taxon>
        <taxon>Insecta</taxon>
        <taxon>Pterygota</taxon>
        <taxon>Neoptera</taxon>
        <taxon>Polyneoptera</taxon>
        <taxon>Dictyoptera</taxon>
        <taxon>Blattodea</taxon>
        <taxon>Blaberoidea</taxon>
        <taxon>Blaberidae</taxon>
        <taxon>Diplopterinae</taxon>
        <taxon>Diploptera</taxon>
    </lineage>
</organism>
<reference evidence="15" key="2">
    <citation type="submission" date="2023-05" db="EMBL/GenBank/DDBJ databases">
        <authorList>
            <person name="Fouks B."/>
        </authorList>
    </citation>
    <scope>NUCLEOTIDE SEQUENCE</scope>
    <source>
        <strain evidence="15">Stay&amp;Tobe</strain>
        <tissue evidence="15">Testes</tissue>
    </source>
</reference>
<dbReference type="InterPro" id="IPR014756">
    <property type="entry name" value="Ig_E-set"/>
</dbReference>
<dbReference type="AlphaFoldDB" id="A0AAD8A558"/>
<dbReference type="Proteomes" id="UP001233999">
    <property type="component" value="Unassembled WGS sequence"/>
</dbReference>
<dbReference type="FunFam" id="2.60.40.150:FF:000113">
    <property type="entry name" value="activating signal cointegrator 1 complex subunit 3"/>
    <property type="match status" value="1"/>
</dbReference>
<dbReference type="Gene3D" id="1.10.10.10">
    <property type="entry name" value="Winged helix-like DNA-binding domain superfamily/Winged helix DNA-binding domain"/>
    <property type="match status" value="1"/>
</dbReference>
<keyword evidence="9 12" id="KW-1133">Transmembrane helix</keyword>
<comment type="subcellular location">
    <subcellularLocation>
        <location evidence="2">Endoplasmic reticulum</location>
    </subcellularLocation>
    <subcellularLocation>
        <location evidence="1">Membrane</location>
        <topology evidence="1">Multi-pass membrane protein</topology>
    </subcellularLocation>
</comment>
<evidence type="ECO:0000313" key="16">
    <source>
        <dbReference type="Proteomes" id="UP001233999"/>
    </source>
</evidence>
<dbReference type="PANTHER" id="PTHR24075:SF6">
    <property type="entry name" value="ACTIVATING SIGNAL COINTEGRATOR 1 COMPLEX SUBUNIT 3"/>
    <property type="match status" value="1"/>
</dbReference>
<evidence type="ECO:0000256" key="5">
    <source>
        <dbReference type="ARBA" id="ARBA00022801"/>
    </source>
</evidence>
<dbReference type="InterPro" id="IPR027417">
    <property type="entry name" value="P-loop_NTPase"/>
</dbReference>
<keyword evidence="11" id="KW-0143">Chaperone</keyword>
<evidence type="ECO:0000256" key="11">
    <source>
        <dbReference type="ARBA" id="ARBA00023186"/>
    </source>
</evidence>
<evidence type="ECO:0000256" key="6">
    <source>
        <dbReference type="ARBA" id="ARBA00022806"/>
    </source>
</evidence>
<dbReference type="InterPro" id="IPR004179">
    <property type="entry name" value="Sec63-dom"/>
</dbReference>
<dbReference type="SUPFAM" id="SSF158702">
    <property type="entry name" value="Sec63 N-terminal domain-like"/>
    <property type="match status" value="1"/>
</dbReference>
<dbReference type="GO" id="GO:0005634">
    <property type="term" value="C:nucleus"/>
    <property type="evidence" value="ECO:0007669"/>
    <property type="project" value="TreeGrafter"/>
</dbReference>
<dbReference type="Pfam" id="PF23445">
    <property type="entry name" value="WHD_SNRNP200"/>
    <property type="match status" value="1"/>
</dbReference>
<dbReference type="FunFam" id="1.10.3380.10:FF:000002">
    <property type="entry name" value="Activating signal cointegrator 1 complex subunit 3"/>
    <property type="match status" value="1"/>
</dbReference>
<dbReference type="InterPro" id="IPR001650">
    <property type="entry name" value="Helicase_C-like"/>
</dbReference>